<reference evidence="1 2" key="1">
    <citation type="submission" date="2020-08" db="EMBL/GenBank/DDBJ databases">
        <title>Aquariorum lacteus gen. nov., sp. nov., a new member of the family Comamonadaceae, isolated from freshwater aquarium.</title>
        <authorList>
            <person name="Chun S.-J."/>
        </authorList>
    </citation>
    <scope>NUCLEOTIDE SEQUENCE [LARGE SCALE GENOMIC DNA]</scope>
    <source>
        <strain evidence="1 2">SJAQ100</strain>
    </source>
</reference>
<accession>A0A839HW67</accession>
<sequence length="348" mass="38435">MPALPELARRIALAPWWALELLSSAKSFADNPLLGSARLNRLGLHRVRLRAAHALSARRRAGLAAALAPAEREAFARDGYLVRHDLLPAADFAALRESLLARPAPAREMLQGDTLTRRIALDPAFRRAVPALQGLIEHPLFRAATRHVAAYDREPWLYLQTILSHVRAAAPDPQTHLHADTFHPTMKAWFFLGEVAADEGPFTYVPGSHRLTPERLAWESRRAESAAREPCRMSARGSLRIEADELPALGLPPPRALAVPANTLVVADTFGFHARGPSLRPGLRIEVWAYDRRNPFWPASTDAPLAWLGLLPRRAPLYWAALDARERLGGGRNPWRDAGLKRAGDPAA</sequence>
<keyword evidence="1" id="KW-0560">Oxidoreductase</keyword>
<evidence type="ECO:0000313" key="2">
    <source>
        <dbReference type="Proteomes" id="UP000586093"/>
    </source>
</evidence>
<dbReference type="AlphaFoldDB" id="A0A839HW67"/>
<dbReference type="RefSeq" id="WP_182665438.1">
    <property type="nucleotide sequence ID" value="NZ_JACIVI010000005.1"/>
</dbReference>
<gene>
    <name evidence="1" type="ORF">H4F90_13445</name>
</gene>
<dbReference type="Gene3D" id="2.60.120.620">
    <property type="entry name" value="q2cbj1_9rhob like domain"/>
    <property type="match status" value="1"/>
</dbReference>
<keyword evidence="1" id="KW-0223">Dioxygenase</keyword>
<proteinExistence type="predicted"/>
<dbReference type="GO" id="GO:0016706">
    <property type="term" value="F:2-oxoglutarate-dependent dioxygenase activity"/>
    <property type="evidence" value="ECO:0007669"/>
    <property type="project" value="UniProtKB-ARBA"/>
</dbReference>
<dbReference type="Pfam" id="PF05721">
    <property type="entry name" value="PhyH"/>
    <property type="match status" value="1"/>
</dbReference>
<evidence type="ECO:0000313" key="1">
    <source>
        <dbReference type="EMBL" id="MBB1162984.1"/>
    </source>
</evidence>
<comment type="caution">
    <text evidence="1">The sequence shown here is derived from an EMBL/GenBank/DDBJ whole genome shotgun (WGS) entry which is preliminary data.</text>
</comment>
<organism evidence="1 2">
    <name type="scientific">Aquariibacter albus</name>
    <dbReference type="NCBI Taxonomy" id="2759899"/>
    <lineage>
        <taxon>Bacteria</taxon>
        <taxon>Pseudomonadati</taxon>
        <taxon>Pseudomonadota</taxon>
        <taxon>Betaproteobacteria</taxon>
        <taxon>Burkholderiales</taxon>
        <taxon>Sphaerotilaceae</taxon>
        <taxon>Aquariibacter</taxon>
    </lineage>
</organism>
<protein>
    <submittedName>
        <fullName evidence="1">Phytanoyl-CoA dioxygenase family protein</fullName>
    </submittedName>
</protein>
<dbReference type="EMBL" id="JACIVI010000005">
    <property type="protein sequence ID" value="MBB1162984.1"/>
    <property type="molecule type" value="Genomic_DNA"/>
</dbReference>
<keyword evidence="2" id="KW-1185">Reference proteome</keyword>
<dbReference type="SUPFAM" id="SSF51197">
    <property type="entry name" value="Clavaminate synthase-like"/>
    <property type="match status" value="1"/>
</dbReference>
<dbReference type="Proteomes" id="UP000586093">
    <property type="component" value="Unassembled WGS sequence"/>
</dbReference>
<dbReference type="InterPro" id="IPR008775">
    <property type="entry name" value="Phytyl_CoA_dOase-like"/>
</dbReference>
<name>A0A839HW67_9BURK</name>